<evidence type="ECO:0000313" key="1">
    <source>
        <dbReference type="EMBL" id="CAB4885522.1"/>
    </source>
</evidence>
<sequence length="83" mass="8550">MTPVVSLVADLAVHAVAGSVPHAEQAIEVIGLAARAGDQHLYVVAQHTVYDAILGRGRTVPTHLAALGAALGLAVDRVSARHR</sequence>
<dbReference type="AlphaFoldDB" id="A0A6J7EPP2"/>
<organism evidence="1">
    <name type="scientific">freshwater metagenome</name>
    <dbReference type="NCBI Taxonomy" id="449393"/>
    <lineage>
        <taxon>unclassified sequences</taxon>
        <taxon>metagenomes</taxon>
        <taxon>ecological metagenomes</taxon>
    </lineage>
</organism>
<protein>
    <submittedName>
        <fullName evidence="1">Unannotated protein</fullName>
    </submittedName>
</protein>
<gene>
    <name evidence="1" type="ORF">UFOPK3417_01871</name>
</gene>
<reference evidence="1" key="1">
    <citation type="submission" date="2020-05" db="EMBL/GenBank/DDBJ databases">
        <authorList>
            <person name="Chiriac C."/>
            <person name="Salcher M."/>
            <person name="Ghai R."/>
            <person name="Kavagutti S V."/>
        </authorList>
    </citation>
    <scope>NUCLEOTIDE SEQUENCE</scope>
</reference>
<proteinExistence type="predicted"/>
<name>A0A6J7EPP2_9ZZZZ</name>
<dbReference type="EMBL" id="CAFBLR010000245">
    <property type="protein sequence ID" value="CAB4885522.1"/>
    <property type="molecule type" value="Genomic_DNA"/>
</dbReference>
<accession>A0A6J7EPP2</accession>